<name>A0A1N6FR68_9PROT</name>
<feature type="domain" description="FecR protein" evidence="2">
    <location>
        <begin position="46"/>
        <end position="138"/>
    </location>
</feature>
<keyword evidence="4" id="KW-1185">Reference proteome</keyword>
<dbReference type="Gene3D" id="2.60.120.1440">
    <property type="match status" value="1"/>
</dbReference>
<dbReference type="STRING" id="44575.SAMN05216419_10369"/>
<protein>
    <submittedName>
        <fullName evidence="3">FecR family protein</fullName>
    </submittedName>
</protein>
<evidence type="ECO:0000259" key="2">
    <source>
        <dbReference type="Pfam" id="PF04773"/>
    </source>
</evidence>
<dbReference type="AlphaFoldDB" id="A0A1N6FR68"/>
<organism evidence="3 4">
    <name type="scientific">Nitrosomonas cryotolerans ATCC 49181</name>
    <dbReference type="NCBI Taxonomy" id="1131553"/>
    <lineage>
        <taxon>Bacteria</taxon>
        <taxon>Pseudomonadati</taxon>
        <taxon>Pseudomonadota</taxon>
        <taxon>Betaproteobacteria</taxon>
        <taxon>Nitrosomonadales</taxon>
        <taxon>Nitrosomonadaceae</taxon>
        <taxon>Nitrosomonas</taxon>
    </lineage>
</organism>
<dbReference type="Pfam" id="PF04773">
    <property type="entry name" value="FecR"/>
    <property type="match status" value="1"/>
</dbReference>
<evidence type="ECO:0000313" key="4">
    <source>
        <dbReference type="Proteomes" id="UP000185062"/>
    </source>
</evidence>
<accession>A0A1N6FR68</accession>
<keyword evidence="1" id="KW-0472">Membrane</keyword>
<keyword evidence="1" id="KW-1133">Transmembrane helix</keyword>
<evidence type="ECO:0000256" key="1">
    <source>
        <dbReference type="SAM" id="Phobius"/>
    </source>
</evidence>
<sequence length="178" mass="19960">MNELKEPGSSLLRRRKFIFPFLSVLIVMLVGSLIFIVPPPIDTQLHETASGKYLTVAVTPDITISLDSNSVIAVTKSEPLRVELLQGNAYFDVKNKPADGHKLEIILGKVRFRDIGTRFSLETIKNGGSLAIMSGQVEMHLDTQIHLIEAGQRVYFDNLQLVEKSTIIDVDIAPWRYR</sequence>
<evidence type="ECO:0000313" key="3">
    <source>
        <dbReference type="EMBL" id="SIN97711.1"/>
    </source>
</evidence>
<gene>
    <name evidence="3" type="ORF">SAMN02743940_0363</name>
</gene>
<dbReference type="EMBL" id="FSRO01000001">
    <property type="protein sequence ID" value="SIN97711.1"/>
    <property type="molecule type" value="Genomic_DNA"/>
</dbReference>
<dbReference type="Proteomes" id="UP000185062">
    <property type="component" value="Unassembled WGS sequence"/>
</dbReference>
<proteinExistence type="predicted"/>
<dbReference type="InterPro" id="IPR006860">
    <property type="entry name" value="FecR"/>
</dbReference>
<dbReference type="eggNOG" id="COG3712">
    <property type="taxonomic scope" value="Bacteria"/>
</dbReference>
<reference evidence="3 4" key="1">
    <citation type="submission" date="2016-12" db="EMBL/GenBank/DDBJ databases">
        <authorList>
            <person name="Song W.-J."/>
            <person name="Kurnit D.M."/>
        </authorList>
    </citation>
    <scope>NUCLEOTIDE SEQUENCE [LARGE SCALE GENOMIC DNA]</scope>
    <source>
        <strain evidence="3 4">ATCC 49181</strain>
    </source>
</reference>
<feature type="transmembrane region" description="Helical" evidence="1">
    <location>
        <begin position="17"/>
        <end position="37"/>
    </location>
</feature>
<dbReference type="RefSeq" id="WP_028462053.1">
    <property type="nucleotide sequence ID" value="NZ_FSRO01000001.1"/>
</dbReference>
<keyword evidence="1" id="KW-0812">Transmembrane</keyword>